<dbReference type="InterPro" id="IPR003593">
    <property type="entry name" value="AAA+_ATPase"/>
</dbReference>
<dbReference type="InterPro" id="IPR003439">
    <property type="entry name" value="ABC_transporter-like_ATP-bd"/>
</dbReference>
<dbReference type="Gene3D" id="3.40.50.300">
    <property type="entry name" value="P-loop containing nucleotide triphosphate hydrolases"/>
    <property type="match status" value="1"/>
</dbReference>
<gene>
    <name evidence="5" type="ORF">FDG2_5116</name>
</gene>
<evidence type="ECO:0000256" key="3">
    <source>
        <dbReference type="ARBA" id="ARBA00022840"/>
    </source>
</evidence>
<dbReference type="PANTHER" id="PTHR24220">
    <property type="entry name" value="IMPORT ATP-BINDING PROTEIN"/>
    <property type="match status" value="1"/>
</dbReference>
<keyword evidence="6" id="KW-1185">Reference proteome</keyword>
<dbReference type="GO" id="GO:0005886">
    <property type="term" value="C:plasma membrane"/>
    <property type="evidence" value="ECO:0007669"/>
    <property type="project" value="TreeGrafter"/>
</dbReference>
<dbReference type="InterPro" id="IPR015854">
    <property type="entry name" value="ABC_transpr_LolD-like"/>
</dbReference>
<comment type="similarity">
    <text evidence="1">Belongs to the ABC transporter superfamily.</text>
</comment>
<organism evidence="5 6">
    <name type="scientific">Candidatus Protofrankia californiensis</name>
    <dbReference type="NCBI Taxonomy" id="1839754"/>
    <lineage>
        <taxon>Bacteria</taxon>
        <taxon>Bacillati</taxon>
        <taxon>Actinomycetota</taxon>
        <taxon>Actinomycetes</taxon>
        <taxon>Frankiales</taxon>
        <taxon>Frankiaceae</taxon>
        <taxon>Protofrankia</taxon>
    </lineage>
</organism>
<evidence type="ECO:0000256" key="2">
    <source>
        <dbReference type="ARBA" id="ARBA00022741"/>
    </source>
</evidence>
<keyword evidence="3 5" id="KW-0067">ATP-binding</keyword>
<protein>
    <submittedName>
        <fullName evidence="5">ABC transporter ATP-binding protein</fullName>
    </submittedName>
</protein>
<accession>A0A1C3PB07</accession>
<evidence type="ECO:0000313" key="6">
    <source>
        <dbReference type="Proteomes" id="UP000199013"/>
    </source>
</evidence>
<evidence type="ECO:0000313" key="5">
    <source>
        <dbReference type="EMBL" id="SBW26989.1"/>
    </source>
</evidence>
<dbReference type="InterPro" id="IPR027417">
    <property type="entry name" value="P-loop_NTPase"/>
</dbReference>
<dbReference type="Proteomes" id="UP000199013">
    <property type="component" value="Unassembled WGS sequence"/>
</dbReference>
<name>A0A1C3PB07_9ACTN</name>
<dbReference type="GO" id="GO:0005524">
    <property type="term" value="F:ATP binding"/>
    <property type="evidence" value="ECO:0007669"/>
    <property type="project" value="UniProtKB-KW"/>
</dbReference>
<evidence type="ECO:0000256" key="1">
    <source>
        <dbReference type="ARBA" id="ARBA00005417"/>
    </source>
</evidence>
<reference evidence="6" key="1">
    <citation type="submission" date="2016-02" db="EMBL/GenBank/DDBJ databases">
        <authorList>
            <person name="Wibberg D."/>
        </authorList>
    </citation>
    <scope>NUCLEOTIDE SEQUENCE [LARGE SCALE GENOMIC DNA]</scope>
</reference>
<dbReference type="PANTHER" id="PTHR24220:SF689">
    <property type="entry name" value="LIPOPROTEIN-RELEASING SYSTEM ATP-BINDING PROTEIN LOLD"/>
    <property type="match status" value="1"/>
</dbReference>
<dbReference type="Pfam" id="PF00005">
    <property type="entry name" value="ABC_tran"/>
    <property type="match status" value="1"/>
</dbReference>
<dbReference type="EMBL" id="FLUV01002149">
    <property type="protein sequence ID" value="SBW26989.1"/>
    <property type="molecule type" value="Genomic_DNA"/>
</dbReference>
<dbReference type="SMART" id="SM00382">
    <property type="entry name" value="AAA"/>
    <property type="match status" value="1"/>
</dbReference>
<dbReference type="SUPFAM" id="SSF52540">
    <property type="entry name" value="P-loop containing nucleoside triphosphate hydrolases"/>
    <property type="match status" value="1"/>
</dbReference>
<dbReference type="GO" id="GO:0022857">
    <property type="term" value="F:transmembrane transporter activity"/>
    <property type="evidence" value="ECO:0007669"/>
    <property type="project" value="TreeGrafter"/>
</dbReference>
<dbReference type="AlphaFoldDB" id="A0A1C3PB07"/>
<proteinExistence type="inferred from homology"/>
<keyword evidence="2" id="KW-0547">Nucleotide-binding</keyword>
<evidence type="ECO:0000259" key="4">
    <source>
        <dbReference type="PROSITE" id="PS50893"/>
    </source>
</evidence>
<feature type="domain" description="ABC transporter" evidence="4">
    <location>
        <begin position="4"/>
        <end position="223"/>
    </location>
</feature>
<sequence>MTLLEARGLHRFYRRGGRVDSEVAALRDVNLTVRAGEMVAVVGPSGSGKSTLLALLAGLDDPDGGSVWLTGERMSHQSPARQARLRGLRMGVLTQGSGLISHLSVRENVLLAASFRPRPQPGGTQADQLLERLGLKTRRHSRPSTLSGGETARANLAVAMIGSPAVLLADEPTAEVSRAEEAEVLRLLCEERPGDTAAVLVTHSAAVARVADRTVTITAGRIT</sequence>
<dbReference type="GO" id="GO:0016887">
    <property type="term" value="F:ATP hydrolysis activity"/>
    <property type="evidence" value="ECO:0007669"/>
    <property type="project" value="InterPro"/>
</dbReference>
<dbReference type="PROSITE" id="PS50893">
    <property type="entry name" value="ABC_TRANSPORTER_2"/>
    <property type="match status" value="1"/>
</dbReference>